<organism evidence="1 2">
    <name type="scientific">Paramecium octaurelia</name>
    <dbReference type="NCBI Taxonomy" id="43137"/>
    <lineage>
        <taxon>Eukaryota</taxon>
        <taxon>Sar</taxon>
        <taxon>Alveolata</taxon>
        <taxon>Ciliophora</taxon>
        <taxon>Intramacronucleata</taxon>
        <taxon>Oligohymenophorea</taxon>
        <taxon>Peniculida</taxon>
        <taxon>Parameciidae</taxon>
        <taxon>Paramecium</taxon>
    </lineage>
</organism>
<gene>
    <name evidence="1" type="ORF">POCTA_138.1.T2170001</name>
</gene>
<evidence type="ECO:0000313" key="1">
    <source>
        <dbReference type="EMBL" id="CAD8215246.1"/>
    </source>
</evidence>
<dbReference type="AlphaFoldDB" id="A0A8S1YK85"/>
<reference evidence="1" key="1">
    <citation type="submission" date="2021-01" db="EMBL/GenBank/DDBJ databases">
        <authorList>
            <consortium name="Genoscope - CEA"/>
            <person name="William W."/>
        </authorList>
    </citation>
    <scope>NUCLEOTIDE SEQUENCE</scope>
</reference>
<name>A0A8S1YK85_PAROT</name>
<dbReference type="EMBL" id="CAJJDP010000221">
    <property type="protein sequence ID" value="CAD8215246.1"/>
    <property type="molecule type" value="Genomic_DNA"/>
</dbReference>
<keyword evidence="2" id="KW-1185">Reference proteome</keyword>
<dbReference type="Proteomes" id="UP000683925">
    <property type="component" value="Unassembled WGS sequence"/>
</dbReference>
<sequence>MHHKKEQVEVLYEVLSLSNEVEVFLPILINTLKKERIQNCLKFLSQDQNKFLLEIESQKQKTNLCLRKNRLLMKRRILRQQQMSSKKLWIMTLINRITLRMIMKNLKRIQSQKQH</sequence>
<accession>A0A8S1YK85</accession>
<comment type="caution">
    <text evidence="1">The sequence shown here is derived from an EMBL/GenBank/DDBJ whole genome shotgun (WGS) entry which is preliminary data.</text>
</comment>
<protein>
    <submittedName>
        <fullName evidence="1">Uncharacterized protein</fullName>
    </submittedName>
</protein>
<evidence type="ECO:0000313" key="2">
    <source>
        <dbReference type="Proteomes" id="UP000683925"/>
    </source>
</evidence>
<proteinExistence type="predicted"/>